<comment type="caution">
    <text evidence="1">The sequence shown here is derived from an EMBL/GenBank/DDBJ whole genome shotgun (WGS) entry which is preliminary data.</text>
</comment>
<dbReference type="AlphaFoldDB" id="A0A2G5RS42"/>
<evidence type="ECO:0000313" key="2">
    <source>
        <dbReference type="Proteomes" id="UP000230559"/>
    </source>
</evidence>
<dbReference type="Proteomes" id="UP000230559">
    <property type="component" value="Unassembled WGS sequence"/>
</dbReference>
<dbReference type="RefSeq" id="WP_035050448.1">
    <property type="nucleotide sequence ID" value="NZ_PEDM01000005.1"/>
</dbReference>
<name>A0A2G5RS42_9BACL</name>
<protein>
    <submittedName>
        <fullName evidence="1">Uncharacterized protein</fullName>
    </submittedName>
</protein>
<organism evidence="1 2">
    <name type="scientific">Anoxybacillus flavithermus</name>
    <dbReference type="NCBI Taxonomy" id="33934"/>
    <lineage>
        <taxon>Bacteria</taxon>
        <taxon>Bacillati</taxon>
        <taxon>Bacillota</taxon>
        <taxon>Bacilli</taxon>
        <taxon>Bacillales</taxon>
        <taxon>Anoxybacillaceae</taxon>
        <taxon>Anoxybacillus</taxon>
    </lineage>
</organism>
<gene>
    <name evidence="1" type="ORF">CS060_04395</name>
</gene>
<proteinExistence type="predicted"/>
<evidence type="ECO:0000313" key="1">
    <source>
        <dbReference type="EMBL" id="PIC05520.1"/>
    </source>
</evidence>
<reference evidence="1 2" key="1">
    <citation type="submission" date="2017-10" db="EMBL/GenBank/DDBJ databases">
        <title>Draft genome sequence of Anoxybacillus flavithermus KU2-6-11 from caldera Uzon (Russia:Kamchtka).</title>
        <authorList>
            <person name="Korzhuk A.V."/>
            <person name="Rozanov A.S."/>
            <person name="Bryanskaya A.V."/>
            <person name="Peltek S.E."/>
        </authorList>
    </citation>
    <scope>NUCLEOTIDE SEQUENCE [LARGE SCALE GENOMIC DNA]</scope>
    <source>
        <strain evidence="1 2">KU2-6_11</strain>
    </source>
</reference>
<dbReference type="EMBL" id="PEDM01000005">
    <property type="protein sequence ID" value="PIC05520.1"/>
    <property type="molecule type" value="Genomic_DNA"/>
</dbReference>
<accession>A0A2G5RS42</accession>
<sequence>MLKNIDPEKFALAVISSVSTNGDSPETIAKEKLKLYVAAFEEAVNYNKTVIAENKGQALKEFYSSK</sequence>